<evidence type="ECO:0000313" key="3">
    <source>
        <dbReference type="EMBL" id="MCT9809620.1"/>
    </source>
</evidence>
<dbReference type="NCBIfam" id="NF037970">
    <property type="entry name" value="vanZ_1"/>
    <property type="match status" value="1"/>
</dbReference>
<dbReference type="RefSeq" id="WP_261498550.1">
    <property type="nucleotide sequence ID" value="NZ_JAODYH010000002.1"/>
</dbReference>
<dbReference type="EMBL" id="JAODYH010000002">
    <property type="protein sequence ID" value="MCT9809620.1"/>
    <property type="molecule type" value="Genomic_DNA"/>
</dbReference>
<evidence type="ECO:0000256" key="1">
    <source>
        <dbReference type="SAM" id="Phobius"/>
    </source>
</evidence>
<gene>
    <name evidence="3" type="ORF">N0K08_03135</name>
</gene>
<comment type="caution">
    <text evidence="3">The sequence shown here is derived from an EMBL/GenBank/DDBJ whole genome shotgun (WGS) entry which is preliminary data.</text>
</comment>
<evidence type="ECO:0000259" key="2">
    <source>
        <dbReference type="Pfam" id="PF04892"/>
    </source>
</evidence>
<reference evidence="3 4" key="1">
    <citation type="submission" date="2022-09" db="EMBL/GenBank/DDBJ databases">
        <title>Draft genome of isolate Be4.</title>
        <authorList>
            <person name="Sanchez-Castro I."/>
            <person name="Martinez-Rodriguez P."/>
            <person name="Descostes M."/>
            <person name="Merroun M."/>
        </authorList>
    </citation>
    <scope>NUCLEOTIDE SEQUENCE [LARGE SCALE GENOMIC DNA]</scope>
    <source>
        <strain evidence="3 4">Be4</strain>
    </source>
</reference>
<feature type="transmembrane region" description="Helical" evidence="1">
    <location>
        <begin position="27"/>
        <end position="45"/>
    </location>
</feature>
<proteinExistence type="predicted"/>
<feature type="domain" description="VanZ-like" evidence="2">
    <location>
        <begin position="65"/>
        <end position="141"/>
    </location>
</feature>
<accession>A0ABT2PGR3</accession>
<keyword evidence="1" id="KW-0812">Transmembrane</keyword>
<keyword evidence="4" id="KW-1185">Reference proteome</keyword>
<dbReference type="InterPro" id="IPR006976">
    <property type="entry name" value="VanZ-like"/>
</dbReference>
<dbReference type="Proteomes" id="UP001525968">
    <property type="component" value="Unassembled WGS sequence"/>
</dbReference>
<protein>
    <submittedName>
        <fullName evidence="3">VanZ family protein</fullName>
    </submittedName>
</protein>
<feature type="transmembrane region" description="Helical" evidence="1">
    <location>
        <begin position="95"/>
        <end position="113"/>
    </location>
</feature>
<keyword evidence="1" id="KW-1133">Transmembrane helix</keyword>
<sequence>MPHPSSAAATPIQPSPPSDRAARRTALCWRLAALCWAAVMAWGCLQEAGGPATGWLRLPLPHQDKLAHAGMHALLAWLLWRGVRAGRAERPSSATAACIVGLCAAWGLAIEWGQWQFTLTRSAEALDVLANTVGAVIGVMLGLWSTRQHTASLP</sequence>
<feature type="transmembrane region" description="Helical" evidence="1">
    <location>
        <begin position="65"/>
        <end position="83"/>
    </location>
</feature>
<feature type="transmembrane region" description="Helical" evidence="1">
    <location>
        <begin position="125"/>
        <end position="144"/>
    </location>
</feature>
<name>A0ABT2PGR3_9BURK</name>
<organism evidence="3 4">
    <name type="scientific">Acidovorax bellezanensis</name>
    <dbReference type="NCBI Taxonomy" id="2976702"/>
    <lineage>
        <taxon>Bacteria</taxon>
        <taxon>Pseudomonadati</taxon>
        <taxon>Pseudomonadota</taxon>
        <taxon>Betaproteobacteria</taxon>
        <taxon>Burkholderiales</taxon>
        <taxon>Comamonadaceae</taxon>
        <taxon>Acidovorax</taxon>
    </lineage>
</organism>
<evidence type="ECO:0000313" key="4">
    <source>
        <dbReference type="Proteomes" id="UP001525968"/>
    </source>
</evidence>
<keyword evidence="1" id="KW-0472">Membrane</keyword>
<dbReference type="Pfam" id="PF04892">
    <property type="entry name" value="VanZ"/>
    <property type="match status" value="1"/>
</dbReference>